<feature type="domain" description="K1 capsule-specific polysaccharide lyase C-terminal" evidence="1">
    <location>
        <begin position="51"/>
        <end position="118"/>
    </location>
</feature>
<organism evidence="2 3">
    <name type="scientific">candidate division WWE3 bacterium CG_4_10_14_0_2_um_filter_41_14</name>
    <dbReference type="NCBI Taxonomy" id="1975072"/>
    <lineage>
        <taxon>Bacteria</taxon>
        <taxon>Katanobacteria</taxon>
    </lineage>
</organism>
<accession>A0A2M7TLU5</accession>
<dbReference type="Proteomes" id="UP000228920">
    <property type="component" value="Unassembled WGS sequence"/>
</dbReference>
<gene>
    <name evidence="2" type="ORF">COY32_00485</name>
</gene>
<protein>
    <recommendedName>
        <fullName evidence="1">K1 capsule-specific polysaccharide lyase C-terminal domain-containing protein</fullName>
    </recommendedName>
</protein>
<comment type="caution">
    <text evidence="2">The sequence shown here is derived from an EMBL/GenBank/DDBJ whole genome shotgun (WGS) entry which is preliminary data.</text>
</comment>
<evidence type="ECO:0000313" key="2">
    <source>
        <dbReference type="EMBL" id="PIZ48149.1"/>
    </source>
</evidence>
<reference evidence="3" key="1">
    <citation type="submission" date="2017-09" db="EMBL/GenBank/DDBJ databases">
        <title>Depth-based differentiation of microbial function through sediment-hosted aquifers and enrichment of novel symbionts in the deep terrestrial subsurface.</title>
        <authorList>
            <person name="Probst A.J."/>
            <person name="Ladd B."/>
            <person name="Jarett J.K."/>
            <person name="Geller-Mcgrath D.E."/>
            <person name="Sieber C.M.K."/>
            <person name="Emerson J.B."/>
            <person name="Anantharaman K."/>
            <person name="Thomas B.C."/>
            <person name="Malmstrom R."/>
            <person name="Stieglmeier M."/>
            <person name="Klingl A."/>
            <person name="Woyke T."/>
            <person name="Ryan C.M."/>
            <person name="Banfield J.F."/>
        </authorList>
    </citation>
    <scope>NUCLEOTIDE SEQUENCE [LARGE SCALE GENOMIC DNA]</scope>
</reference>
<name>A0A2M7TLU5_UNCKA</name>
<proteinExistence type="predicted"/>
<dbReference type="Pfam" id="PF24146">
    <property type="entry name" value="K1-lyase_C"/>
    <property type="match status" value="1"/>
</dbReference>
<evidence type="ECO:0000259" key="1">
    <source>
        <dbReference type="Pfam" id="PF24146"/>
    </source>
</evidence>
<dbReference type="EMBL" id="PFNL01000010">
    <property type="protein sequence ID" value="PIZ48149.1"/>
    <property type="molecule type" value="Genomic_DNA"/>
</dbReference>
<dbReference type="AlphaFoldDB" id="A0A2M7TLU5"/>
<dbReference type="InterPro" id="IPR056204">
    <property type="entry name" value="K1-lyase_C"/>
</dbReference>
<evidence type="ECO:0000313" key="3">
    <source>
        <dbReference type="Proteomes" id="UP000228920"/>
    </source>
</evidence>
<sequence length="124" mass="12993">MQNAYGSGNIEAFGGKIVMTTDGSISLEGTLAAHTIRTQKISIDTTDATGATLGTVILLAGESEVVVDTKAVTDSSKIFISVPPLEYSVGVSEKIPGSGFVIRSTNPLANDVSIDWYILDEVKN</sequence>